<keyword evidence="6 10" id="KW-0812">Transmembrane</keyword>
<dbReference type="PANTHER" id="PTHR35091">
    <property type="entry name" value="FLAGELLAR PROTEIN FLIL"/>
    <property type="match status" value="1"/>
</dbReference>
<proteinExistence type="inferred from homology"/>
<evidence type="ECO:0000256" key="9">
    <source>
        <dbReference type="ARBA" id="ARBA00023136"/>
    </source>
</evidence>
<reference evidence="12" key="1">
    <citation type="journal article" date="2019" name="Int. J. Syst. Evol. Microbiol.">
        <title>The Global Catalogue of Microorganisms (GCM) 10K type strain sequencing project: providing services to taxonomists for standard genome sequencing and annotation.</title>
        <authorList>
            <consortium name="The Broad Institute Genomics Platform"/>
            <consortium name="The Broad Institute Genome Sequencing Center for Infectious Disease"/>
            <person name="Wu L."/>
            <person name="Ma J."/>
        </authorList>
    </citation>
    <scope>NUCLEOTIDE SEQUENCE [LARGE SCALE GENOMIC DNA]</scope>
    <source>
        <strain evidence="12">KCTC 52438</strain>
    </source>
</reference>
<comment type="caution">
    <text evidence="11">The sequence shown here is derived from an EMBL/GenBank/DDBJ whole genome shotgun (WGS) entry which is preliminary data.</text>
</comment>
<comment type="similarity">
    <text evidence="3 10">Belongs to the FliL family.</text>
</comment>
<keyword evidence="10" id="KW-0997">Cell inner membrane</keyword>
<keyword evidence="7 10" id="KW-0283">Flagellar rotation</keyword>
<dbReference type="Pfam" id="PF03748">
    <property type="entry name" value="FliL"/>
    <property type="match status" value="1"/>
</dbReference>
<keyword evidence="11" id="KW-0282">Flagellum</keyword>
<evidence type="ECO:0000256" key="8">
    <source>
        <dbReference type="ARBA" id="ARBA00022989"/>
    </source>
</evidence>
<keyword evidence="12" id="KW-1185">Reference proteome</keyword>
<evidence type="ECO:0000256" key="3">
    <source>
        <dbReference type="ARBA" id="ARBA00008281"/>
    </source>
</evidence>
<accession>A0ABV7H7L4</accession>
<keyword evidence="8 10" id="KW-1133">Transmembrane helix</keyword>
<keyword evidence="4" id="KW-1003">Cell membrane</keyword>
<keyword evidence="11" id="KW-0966">Cell projection</keyword>
<evidence type="ECO:0000256" key="4">
    <source>
        <dbReference type="ARBA" id="ARBA00022475"/>
    </source>
</evidence>
<evidence type="ECO:0000256" key="2">
    <source>
        <dbReference type="ARBA" id="ARBA00004162"/>
    </source>
</evidence>
<keyword evidence="5 10" id="KW-0145">Chemotaxis</keyword>
<evidence type="ECO:0000256" key="6">
    <source>
        <dbReference type="ARBA" id="ARBA00022692"/>
    </source>
</evidence>
<sequence>MADEQDIDMSDPQQTGKKRLLIVIGIVALVSLLSIGGVLFLVLSGDDEAAEEAVPEEEVKKPALYMEIQPAFVVTYKVGMRQRYLQVYVSLMVRDPVLLEALKNNNPALQSALLQLFGEQDFNELKTPEGKEKLRSLSLDVVNKVVAENIGEGMVEKVLFTNIVMQ</sequence>
<dbReference type="Proteomes" id="UP001595476">
    <property type="component" value="Unassembled WGS sequence"/>
</dbReference>
<name>A0ABV7H7L4_9GAMM</name>
<keyword evidence="9 10" id="KW-0472">Membrane</keyword>
<dbReference type="InterPro" id="IPR005503">
    <property type="entry name" value="FliL"/>
</dbReference>
<evidence type="ECO:0000256" key="10">
    <source>
        <dbReference type="RuleBase" id="RU364125"/>
    </source>
</evidence>
<dbReference type="EMBL" id="JBHRSZ010000002">
    <property type="protein sequence ID" value="MFC3149879.1"/>
    <property type="molecule type" value="Genomic_DNA"/>
</dbReference>
<dbReference type="PANTHER" id="PTHR35091:SF2">
    <property type="entry name" value="FLAGELLAR PROTEIN FLIL"/>
    <property type="match status" value="1"/>
</dbReference>
<keyword evidence="11" id="KW-0969">Cilium</keyword>
<comment type="subcellular location">
    <subcellularLocation>
        <location evidence="10">Cell inner membrane</location>
    </subcellularLocation>
    <subcellularLocation>
        <location evidence="2">Cell membrane</location>
        <topology evidence="2">Single-pass membrane protein</topology>
    </subcellularLocation>
</comment>
<organism evidence="11 12">
    <name type="scientific">Litoribrevibacter euphylliae</name>
    <dbReference type="NCBI Taxonomy" id="1834034"/>
    <lineage>
        <taxon>Bacteria</taxon>
        <taxon>Pseudomonadati</taxon>
        <taxon>Pseudomonadota</taxon>
        <taxon>Gammaproteobacteria</taxon>
        <taxon>Oceanospirillales</taxon>
        <taxon>Oceanospirillaceae</taxon>
        <taxon>Litoribrevibacter</taxon>
    </lineage>
</organism>
<evidence type="ECO:0000313" key="12">
    <source>
        <dbReference type="Proteomes" id="UP001595476"/>
    </source>
</evidence>
<evidence type="ECO:0000313" key="11">
    <source>
        <dbReference type="EMBL" id="MFC3149879.1"/>
    </source>
</evidence>
<gene>
    <name evidence="11" type="ORF">ACFOEK_02430</name>
</gene>
<comment type="function">
    <text evidence="1 10">Controls the rotational direction of flagella during chemotaxis.</text>
</comment>
<feature type="transmembrane region" description="Helical" evidence="10">
    <location>
        <begin position="20"/>
        <end position="43"/>
    </location>
</feature>
<dbReference type="RefSeq" id="WP_386715645.1">
    <property type="nucleotide sequence ID" value="NZ_JBHRSZ010000002.1"/>
</dbReference>
<evidence type="ECO:0000256" key="1">
    <source>
        <dbReference type="ARBA" id="ARBA00002254"/>
    </source>
</evidence>
<evidence type="ECO:0000256" key="7">
    <source>
        <dbReference type="ARBA" id="ARBA00022779"/>
    </source>
</evidence>
<protein>
    <recommendedName>
        <fullName evidence="10">Flagellar protein FliL</fullName>
    </recommendedName>
</protein>
<evidence type="ECO:0000256" key="5">
    <source>
        <dbReference type="ARBA" id="ARBA00022500"/>
    </source>
</evidence>